<dbReference type="EMBL" id="JAULSR010000002">
    <property type="protein sequence ID" value="KAK0629271.1"/>
    <property type="molecule type" value="Genomic_DNA"/>
</dbReference>
<evidence type="ECO:0000256" key="1">
    <source>
        <dbReference type="SAM" id="MobiDB-lite"/>
    </source>
</evidence>
<accession>A0AA40C8B4</accession>
<comment type="caution">
    <text evidence="3">The sequence shown here is derived from an EMBL/GenBank/DDBJ whole genome shotgun (WGS) entry which is preliminary data.</text>
</comment>
<sequence>MSASAPALPSPTPTSDPPPATSLAARSIIGPLTSTFTPPSACAKCIVSQHPDTIWAAHCSAYQADCLDNWQCLPESWKFDGRAFYSPGLYCPDGWQTNAVVISGTYVPDIPMSDIVKLLEADETAALCCPPSYTLHPGGYASDSQLDIFPICYIPETEQAGDFDYATCVNGVLDDNALTEPGSSVQTATYDSGLTSLLDTMMGSILMERSFSSSSKSSSPSSNSTSLLGSVIITPLLTTTSETGSQSGTGQTSISAAASASTSTLSTGALAGIIVSSSIAALMCCIGIITWLIWVKRKRRREADVYGNGDGAREKGPPLHPSELAVEDATLMAGTRTELDGSTVGPKYVELPSPPSAEFTTPPRQGDADPTSMDGIWELDSGEMRIFDTPARSNSGRLNAERGGWVAAAAADAWKP</sequence>
<feature type="region of interest" description="Disordered" evidence="1">
    <location>
        <begin position="1"/>
        <end position="22"/>
    </location>
</feature>
<reference evidence="3" key="1">
    <citation type="submission" date="2023-06" db="EMBL/GenBank/DDBJ databases">
        <title>Genome-scale phylogeny and comparative genomics of the fungal order Sordariales.</title>
        <authorList>
            <consortium name="Lawrence Berkeley National Laboratory"/>
            <person name="Hensen N."/>
            <person name="Bonometti L."/>
            <person name="Westerberg I."/>
            <person name="Brannstrom I.O."/>
            <person name="Guillou S."/>
            <person name="Cros-Aarteil S."/>
            <person name="Calhoun S."/>
            <person name="Haridas S."/>
            <person name="Kuo A."/>
            <person name="Mondo S."/>
            <person name="Pangilinan J."/>
            <person name="Riley R."/>
            <person name="LaButti K."/>
            <person name="Andreopoulos B."/>
            <person name="Lipzen A."/>
            <person name="Chen C."/>
            <person name="Yanf M."/>
            <person name="Daum C."/>
            <person name="Ng V."/>
            <person name="Clum A."/>
            <person name="Steindorff A."/>
            <person name="Ohm R."/>
            <person name="Martin F."/>
            <person name="Silar P."/>
            <person name="Natvig D."/>
            <person name="Lalanne C."/>
            <person name="Gautier V."/>
            <person name="Ament-velasquez S.L."/>
            <person name="Kruys A."/>
            <person name="Hutchinson M.I."/>
            <person name="Powell A.J."/>
            <person name="Barry K."/>
            <person name="Miller A.N."/>
            <person name="Grigoriev I.V."/>
            <person name="Debuchy R."/>
            <person name="Gladieux P."/>
            <person name="Thoren M.H."/>
            <person name="Johannesson H."/>
        </authorList>
    </citation>
    <scope>NUCLEOTIDE SEQUENCE</scope>
    <source>
        <strain evidence="3">SMH3391-2</strain>
    </source>
</reference>
<keyword evidence="2" id="KW-0472">Membrane</keyword>
<feature type="transmembrane region" description="Helical" evidence="2">
    <location>
        <begin position="269"/>
        <end position="294"/>
    </location>
</feature>
<proteinExistence type="predicted"/>
<protein>
    <submittedName>
        <fullName evidence="3">Uncharacterized protein</fullName>
    </submittedName>
</protein>
<name>A0AA40C8B4_9PEZI</name>
<evidence type="ECO:0000313" key="4">
    <source>
        <dbReference type="Proteomes" id="UP001174934"/>
    </source>
</evidence>
<dbReference type="Proteomes" id="UP001174934">
    <property type="component" value="Unassembled WGS sequence"/>
</dbReference>
<organism evidence="3 4">
    <name type="scientific">Bombardia bombarda</name>
    <dbReference type="NCBI Taxonomy" id="252184"/>
    <lineage>
        <taxon>Eukaryota</taxon>
        <taxon>Fungi</taxon>
        <taxon>Dikarya</taxon>
        <taxon>Ascomycota</taxon>
        <taxon>Pezizomycotina</taxon>
        <taxon>Sordariomycetes</taxon>
        <taxon>Sordariomycetidae</taxon>
        <taxon>Sordariales</taxon>
        <taxon>Lasiosphaeriaceae</taxon>
        <taxon>Bombardia</taxon>
    </lineage>
</organism>
<evidence type="ECO:0000313" key="3">
    <source>
        <dbReference type="EMBL" id="KAK0629271.1"/>
    </source>
</evidence>
<keyword evidence="2" id="KW-0812">Transmembrane</keyword>
<feature type="compositionally biased region" description="Pro residues" evidence="1">
    <location>
        <begin position="8"/>
        <end position="20"/>
    </location>
</feature>
<keyword evidence="4" id="KW-1185">Reference proteome</keyword>
<gene>
    <name evidence="3" type="ORF">B0T17DRAFT_505853</name>
</gene>
<keyword evidence="2" id="KW-1133">Transmembrane helix</keyword>
<evidence type="ECO:0000256" key="2">
    <source>
        <dbReference type="SAM" id="Phobius"/>
    </source>
</evidence>
<dbReference type="AlphaFoldDB" id="A0AA40C8B4"/>